<dbReference type="InterPro" id="IPR006689">
    <property type="entry name" value="Small_GTPase_ARF/SAR"/>
</dbReference>
<keyword evidence="2 3" id="KW-0342">GTP-binding</keyword>
<gene>
    <name evidence="4" type="ORF">X943_002975</name>
</gene>
<evidence type="ECO:0008006" key="6">
    <source>
        <dbReference type="Google" id="ProtNLM"/>
    </source>
</evidence>
<evidence type="ECO:0000256" key="3">
    <source>
        <dbReference type="PIRSR" id="PIRSR606689-1"/>
    </source>
</evidence>
<evidence type="ECO:0000313" key="5">
    <source>
        <dbReference type="Proteomes" id="UP001195914"/>
    </source>
</evidence>
<accession>A0AAD9LJK1</accession>
<dbReference type="InterPro" id="IPR027417">
    <property type="entry name" value="P-loop_NTPase"/>
</dbReference>
<feature type="binding site" evidence="3">
    <location>
        <begin position="50"/>
        <end position="53"/>
    </location>
    <ligand>
        <name>GTP</name>
        <dbReference type="ChEBI" id="CHEBI:37565"/>
    </ligand>
</feature>
<protein>
    <recommendedName>
        <fullName evidence="6">Signal recognition particle receptor subunit beta</fullName>
    </recommendedName>
</protein>
<dbReference type="Gene3D" id="3.40.50.300">
    <property type="entry name" value="P-loop containing nucleotide triphosphate hydrolases"/>
    <property type="match status" value="1"/>
</dbReference>
<dbReference type="EMBL" id="JAHBMH010000024">
    <property type="protein sequence ID" value="KAK1938631.1"/>
    <property type="molecule type" value="Genomic_DNA"/>
</dbReference>
<dbReference type="GO" id="GO:0003924">
    <property type="term" value="F:GTPase activity"/>
    <property type="evidence" value="ECO:0007669"/>
    <property type="project" value="InterPro"/>
</dbReference>
<dbReference type="AlphaFoldDB" id="A0AAD9LJK1"/>
<name>A0AAD9LJK1_BABDI</name>
<evidence type="ECO:0000313" key="4">
    <source>
        <dbReference type="EMBL" id="KAK1938631.1"/>
    </source>
</evidence>
<dbReference type="Pfam" id="PF00025">
    <property type="entry name" value="Arf"/>
    <property type="match status" value="1"/>
</dbReference>
<evidence type="ECO:0000256" key="2">
    <source>
        <dbReference type="ARBA" id="ARBA00023134"/>
    </source>
</evidence>
<proteinExistence type="predicted"/>
<sequence>MEYIERAKSLVFVVDSSDKQSFKMAANHLVEILLNSKVMKRCPKVLFVANKSDLLGARNVESVLHFVQLEAERILKSYRSESHMGHMSPESISLLNNMTKEDFTVDSIPLPFKWCSASVKNGDLSQVLSFIDKLG</sequence>
<dbReference type="GO" id="GO:0005525">
    <property type="term" value="F:GTP binding"/>
    <property type="evidence" value="ECO:0007669"/>
    <property type="project" value="UniProtKB-KW"/>
</dbReference>
<comment type="caution">
    <text evidence="4">The sequence shown here is derived from an EMBL/GenBank/DDBJ whole genome shotgun (WGS) entry which is preliminary data.</text>
</comment>
<evidence type="ECO:0000256" key="1">
    <source>
        <dbReference type="ARBA" id="ARBA00022741"/>
    </source>
</evidence>
<reference evidence="4" key="2">
    <citation type="submission" date="2021-05" db="EMBL/GenBank/DDBJ databases">
        <authorList>
            <person name="Pain A."/>
        </authorList>
    </citation>
    <scope>NUCLEOTIDE SEQUENCE</scope>
    <source>
        <strain evidence="4">1802A</strain>
    </source>
</reference>
<reference evidence="4" key="1">
    <citation type="journal article" date="2014" name="Nucleic Acids Res.">
        <title>The evolutionary dynamics of variant antigen genes in Babesia reveal a history of genomic innovation underlying host-parasite interaction.</title>
        <authorList>
            <person name="Jackson A.P."/>
            <person name="Otto T.D."/>
            <person name="Darby A."/>
            <person name="Ramaprasad A."/>
            <person name="Xia D."/>
            <person name="Echaide I.E."/>
            <person name="Farber M."/>
            <person name="Gahlot S."/>
            <person name="Gamble J."/>
            <person name="Gupta D."/>
            <person name="Gupta Y."/>
            <person name="Jackson L."/>
            <person name="Malandrin L."/>
            <person name="Malas T.B."/>
            <person name="Moussa E."/>
            <person name="Nair M."/>
            <person name="Reid A.J."/>
            <person name="Sanders M."/>
            <person name="Sharma J."/>
            <person name="Tracey A."/>
            <person name="Quail M.A."/>
            <person name="Weir W."/>
            <person name="Wastling J.M."/>
            <person name="Hall N."/>
            <person name="Willadsen P."/>
            <person name="Lingelbach K."/>
            <person name="Shiels B."/>
            <person name="Tait A."/>
            <person name="Berriman M."/>
            <person name="Allred D.R."/>
            <person name="Pain A."/>
        </authorList>
    </citation>
    <scope>NUCLEOTIDE SEQUENCE</scope>
    <source>
        <strain evidence="4">1802A</strain>
    </source>
</reference>
<dbReference type="SUPFAM" id="SSF52540">
    <property type="entry name" value="P-loop containing nucleoside triphosphate hydrolases"/>
    <property type="match status" value="1"/>
</dbReference>
<dbReference type="Proteomes" id="UP001195914">
    <property type="component" value="Unassembled WGS sequence"/>
</dbReference>
<organism evidence="4 5">
    <name type="scientific">Babesia divergens</name>
    <dbReference type="NCBI Taxonomy" id="32595"/>
    <lineage>
        <taxon>Eukaryota</taxon>
        <taxon>Sar</taxon>
        <taxon>Alveolata</taxon>
        <taxon>Apicomplexa</taxon>
        <taxon>Aconoidasida</taxon>
        <taxon>Piroplasmida</taxon>
        <taxon>Babesiidae</taxon>
        <taxon>Babesia</taxon>
    </lineage>
</organism>
<keyword evidence="5" id="KW-1185">Reference proteome</keyword>
<keyword evidence="1 3" id="KW-0547">Nucleotide-binding</keyword>